<dbReference type="OrthoDB" id="9803192at2"/>
<dbReference type="Gene3D" id="3.50.50.60">
    <property type="entry name" value="FAD/NAD(P)-binding domain"/>
    <property type="match status" value="1"/>
</dbReference>
<name>A0A2S5KX29_9PROT</name>
<gene>
    <name evidence="2" type="ORF">C4K68_00675</name>
</gene>
<dbReference type="InterPro" id="IPR036188">
    <property type="entry name" value="FAD/NAD-bd_sf"/>
</dbReference>
<dbReference type="GO" id="GO:0050660">
    <property type="term" value="F:flavin adenine dinucleotide binding"/>
    <property type="evidence" value="ECO:0007669"/>
    <property type="project" value="TreeGrafter"/>
</dbReference>
<accession>A0A2S5KX29</accession>
<protein>
    <submittedName>
        <fullName evidence="2">Amine oxidase</fullName>
    </submittedName>
</protein>
<dbReference type="Proteomes" id="UP000238196">
    <property type="component" value="Unassembled WGS sequence"/>
</dbReference>
<dbReference type="Pfam" id="PF01593">
    <property type="entry name" value="Amino_oxidase"/>
    <property type="match status" value="1"/>
</dbReference>
<dbReference type="GO" id="GO:0016491">
    <property type="term" value="F:oxidoreductase activity"/>
    <property type="evidence" value="ECO:0007669"/>
    <property type="project" value="InterPro"/>
</dbReference>
<dbReference type="PANTHER" id="PTHR21197:SF0">
    <property type="entry name" value="UDP-GALACTOPYRANOSE MUTASE"/>
    <property type="match status" value="1"/>
</dbReference>
<dbReference type="PRINTS" id="PR00419">
    <property type="entry name" value="ADXRDTASE"/>
</dbReference>
<dbReference type="PANTHER" id="PTHR21197">
    <property type="entry name" value="UDP-GALACTOPYRANOSE MUTASE"/>
    <property type="match status" value="1"/>
</dbReference>
<dbReference type="SUPFAM" id="SSF51971">
    <property type="entry name" value="Nucleotide-binding domain"/>
    <property type="match status" value="1"/>
</dbReference>
<dbReference type="GO" id="GO:0008767">
    <property type="term" value="F:UDP-galactopyranose mutase activity"/>
    <property type="evidence" value="ECO:0007669"/>
    <property type="project" value="TreeGrafter"/>
</dbReference>
<dbReference type="GO" id="GO:0005829">
    <property type="term" value="C:cytosol"/>
    <property type="evidence" value="ECO:0007669"/>
    <property type="project" value="TreeGrafter"/>
</dbReference>
<dbReference type="NCBIfam" id="NF005547">
    <property type="entry name" value="PRK07208.1-3"/>
    <property type="match status" value="1"/>
</dbReference>
<reference evidence="2 3" key="1">
    <citation type="submission" date="2018-02" db="EMBL/GenBank/DDBJ databases">
        <title>novel marine gammaproteobacteria from coastal saline agro ecosystem.</title>
        <authorList>
            <person name="Krishnan R."/>
            <person name="Ramesh Kumar N."/>
        </authorList>
    </citation>
    <scope>NUCLEOTIDE SEQUENCE [LARGE SCALE GENOMIC DNA]</scope>
    <source>
        <strain evidence="2 3">228</strain>
    </source>
</reference>
<dbReference type="AlphaFoldDB" id="A0A2S5KX29"/>
<comment type="caution">
    <text evidence="2">The sequence shown here is derived from an EMBL/GenBank/DDBJ whole genome shotgun (WGS) entry which is preliminary data.</text>
</comment>
<evidence type="ECO:0000313" key="2">
    <source>
        <dbReference type="EMBL" id="PPC79330.1"/>
    </source>
</evidence>
<evidence type="ECO:0000313" key="3">
    <source>
        <dbReference type="Proteomes" id="UP000238196"/>
    </source>
</evidence>
<organism evidence="2 3">
    <name type="scientific">Proteobacteria bacterium 228</name>
    <dbReference type="NCBI Taxonomy" id="2083153"/>
    <lineage>
        <taxon>Bacteria</taxon>
        <taxon>Pseudomonadati</taxon>
        <taxon>Pseudomonadota</taxon>
    </lineage>
</organism>
<feature type="domain" description="Amine oxidase" evidence="1">
    <location>
        <begin position="25"/>
        <end position="454"/>
    </location>
</feature>
<dbReference type="InterPro" id="IPR002937">
    <property type="entry name" value="Amino_oxidase"/>
</dbReference>
<sequence length="481" mass="55045">MSAASEPRPAAESHRHAVVLGAGPAGLMAAWRLREAGYRVTVIDKATTVGGMCATLKFATDDGDYYFDYGGHRFITKNPKLLAFVDELMGETLLHAERKSVIRFQGRTYDYPLNLPNLLKNAPFSLLFGTLLDWLAMPFKRRIGKDEECSFADWIENRFGKTLYRHFFEGYTRKLWGIEPDTLSADWAGQRISLIDLKDVVRRLWQRGPSTPRTYARKYRYPKLGFGQIFDTLHQRLLEQGVEFVMGAEVSGLETQQQRITAVRCRTAAGSEQQLACDEVIATLPLPQICHWLNIPCELSYRALRFFNLPMQQQDVSDNTWQYLSDPGILGTRLQEPRRRSPHMAPAGRTSLMFEIPCQQGDELWQADNEALWPRIKADMQRLGVDPTKADGRYFTAYCEHAYPIMEVGYQRQREAAISALLRYPNLVMAGRQGTFRYIFTDTAMEMGLMAAEMLIEGVDRRRQIFDHRNENTVIETQSVA</sequence>
<dbReference type="EMBL" id="PRLP01000002">
    <property type="protein sequence ID" value="PPC79330.1"/>
    <property type="molecule type" value="Genomic_DNA"/>
</dbReference>
<evidence type="ECO:0000259" key="1">
    <source>
        <dbReference type="Pfam" id="PF01593"/>
    </source>
</evidence>
<proteinExistence type="predicted"/>